<dbReference type="EMBL" id="JADNRY010000090">
    <property type="protein sequence ID" value="KAF9066233.1"/>
    <property type="molecule type" value="Genomic_DNA"/>
</dbReference>
<name>A0A9P5PLU0_9AGAR</name>
<protein>
    <submittedName>
        <fullName evidence="1">Uncharacterized protein</fullName>
    </submittedName>
</protein>
<accession>A0A9P5PLU0</accession>
<evidence type="ECO:0000313" key="1">
    <source>
        <dbReference type="EMBL" id="KAF9066233.1"/>
    </source>
</evidence>
<dbReference type="Proteomes" id="UP000772434">
    <property type="component" value="Unassembled WGS sequence"/>
</dbReference>
<comment type="caution">
    <text evidence="1">The sequence shown here is derived from an EMBL/GenBank/DDBJ whole genome shotgun (WGS) entry which is preliminary data.</text>
</comment>
<sequence>MTDATTTSDYLPTLTTSLDSDLYNTSDSNISTDTLTLTLNTGSDSLKLTFDSTNESLTSNDGMSNSFNELLDPENNTTISVEFVPNATSIFSSDFNSSFTTLTTAPTESRLFAPTLSDSDSLGSYQPLQFGYVDNLPSEEKWESWHRGFHIGDLLDSRINSSIFFDASQRTYRGPFNNSDRFLPPQALLHTVPSECVPHVIRGIPCLAMDAPSLLTPIMGSGTMVPASTWYRRALVLAPLFHNDRIHYILCLHDDHDLFLIRVHARYMDLHWSCWKQIQLIYGKHSLCALFSAGIDTFEQMVEGVKRQRGVDRRRWKEQPAPTSSLTFLPSIWSSLTNSGGVSAT</sequence>
<reference evidence="1" key="1">
    <citation type="submission" date="2020-11" db="EMBL/GenBank/DDBJ databases">
        <authorList>
            <consortium name="DOE Joint Genome Institute"/>
            <person name="Ahrendt S."/>
            <person name="Riley R."/>
            <person name="Andreopoulos W."/>
            <person name="Labutti K."/>
            <person name="Pangilinan J."/>
            <person name="Ruiz-Duenas F.J."/>
            <person name="Barrasa J.M."/>
            <person name="Sanchez-Garcia M."/>
            <person name="Camarero S."/>
            <person name="Miyauchi S."/>
            <person name="Serrano A."/>
            <person name="Linde D."/>
            <person name="Babiker R."/>
            <person name="Drula E."/>
            <person name="Ayuso-Fernandez I."/>
            <person name="Pacheco R."/>
            <person name="Padilla G."/>
            <person name="Ferreira P."/>
            <person name="Barriuso J."/>
            <person name="Kellner H."/>
            <person name="Castanera R."/>
            <person name="Alfaro M."/>
            <person name="Ramirez L."/>
            <person name="Pisabarro A.G."/>
            <person name="Kuo A."/>
            <person name="Tritt A."/>
            <person name="Lipzen A."/>
            <person name="He G."/>
            <person name="Yan M."/>
            <person name="Ng V."/>
            <person name="Cullen D."/>
            <person name="Martin F."/>
            <person name="Rosso M.-N."/>
            <person name="Henrissat B."/>
            <person name="Hibbett D."/>
            <person name="Martinez A.T."/>
            <person name="Grigoriev I.V."/>
        </authorList>
    </citation>
    <scope>NUCLEOTIDE SEQUENCE</scope>
    <source>
        <strain evidence="1">AH 40177</strain>
    </source>
</reference>
<organism evidence="1 2">
    <name type="scientific">Rhodocollybia butyracea</name>
    <dbReference type="NCBI Taxonomy" id="206335"/>
    <lineage>
        <taxon>Eukaryota</taxon>
        <taxon>Fungi</taxon>
        <taxon>Dikarya</taxon>
        <taxon>Basidiomycota</taxon>
        <taxon>Agaricomycotina</taxon>
        <taxon>Agaricomycetes</taxon>
        <taxon>Agaricomycetidae</taxon>
        <taxon>Agaricales</taxon>
        <taxon>Marasmiineae</taxon>
        <taxon>Omphalotaceae</taxon>
        <taxon>Rhodocollybia</taxon>
    </lineage>
</organism>
<keyword evidence="2" id="KW-1185">Reference proteome</keyword>
<gene>
    <name evidence="1" type="ORF">BDP27DRAFT_1546097</name>
</gene>
<evidence type="ECO:0000313" key="2">
    <source>
        <dbReference type="Proteomes" id="UP000772434"/>
    </source>
</evidence>
<dbReference type="AlphaFoldDB" id="A0A9P5PLU0"/>
<proteinExistence type="predicted"/>